<protein>
    <submittedName>
        <fullName evidence="1">Uncharacterized protein</fullName>
    </submittedName>
</protein>
<dbReference type="SUPFAM" id="SSF52047">
    <property type="entry name" value="RNI-like"/>
    <property type="match status" value="1"/>
</dbReference>
<comment type="caution">
    <text evidence="1">The sequence shown here is derived from an EMBL/GenBank/DDBJ whole genome shotgun (WGS) entry which is preliminary data.</text>
</comment>
<dbReference type="EMBL" id="JARKIB010000023">
    <property type="protein sequence ID" value="KAJ7766726.1"/>
    <property type="molecule type" value="Genomic_DNA"/>
</dbReference>
<evidence type="ECO:0000313" key="2">
    <source>
        <dbReference type="Proteomes" id="UP001215598"/>
    </source>
</evidence>
<sequence>MDAEPALPLDLEREIFETTALLHISAIPALLRVSRRVFAWIEPLLYRALRIDSPTTAEAIERVMHERPPIFFSDNVRHLYFSERCRWTCQKVSALVRLCPHLVSLFFEGTWPESALLPVTDGILHVRSWRGSLRNLFGGAPVDLGHPFFRTITHLDATPHGMAADIVLSLNKMPALSHLCLHNTVTVDLLSGLLEQCPRLQILLILCHPGYAEFADTVSSEITDMRCVVVVRGHLIRDWHGWLAQDGHDFWAGAEAFVARKRRGEIPVSARWLEPWW</sequence>
<accession>A0AAD7JPF5</accession>
<organism evidence="1 2">
    <name type="scientific">Mycena metata</name>
    <dbReference type="NCBI Taxonomy" id="1033252"/>
    <lineage>
        <taxon>Eukaryota</taxon>
        <taxon>Fungi</taxon>
        <taxon>Dikarya</taxon>
        <taxon>Basidiomycota</taxon>
        <taxon>Agaricomycotina</taxon>
        <taxon>Agaricomycetes</taxon>
        <taxon>Agaricomycetidae</taxon>
        <taxon>Agaricales</taxon>
        <taxon>Marasmiineae</taxon>
        <taxon>Mycenaceae</taxon>
        <taxon>Mycena</taxon>
    </lineage>
</organism>
<dbReference type="InterPro" id="IPR032675">
    <property type="entry name" value="LRR_dom_sf"/>
</dbReference>
<dbReference type="Gene3D" id="3.80.10.10">
    <property type="entry name" value="Ribonuclease Inhibitor"/>
    <property type="match status" value="1"/>
</dbReference>
<dbReference type="AlphaFoldDB" id="A0AAD7JPF5"/>
<proteinExistence type="predicted"/>
<evidence type="ECO:0000313" key="1">
    <source>
        <dbReference type="EMBL" id="KAJ7766726.1"/>
    </source>
</evidence>
<gene>
    <name evidence="1" type="ORF">B0H16DRAFT_371658</name>
</gene>
<reference evidence="1" key="1">
    <citation type="submission" date="2023-03" db="EMBL/GenBank/DDBJ databases">
        <title>Massive genome expansion in bonnet fungi (Mycena s.s.) driven by repeated elements and novel gene families across ecological guilds.</title>
        <authorList>
            <consortium name="Lawrence Berkeley National Laboratory"/>
            <person name="Harder C.B."/>
            <person name="Miyauchi S."/>
            <person name="Viragh M."/>
            <person name="Kuo A."/>
            <person name="Thoen E."/>
            <person name="Andreopoulos B."/>
            <person name="Lu D."/>
            <person name="Skrede I."/>
            <person name="Drula E."/>
            <person name="Henrissat B."/>
            <person name="Morin E."/>
            <person name="Kohler A."/>
            <person name="Barry K."/>
            <person name="LaButti K."/>
            <person name="Morin E."/>
            <person name="Salamov A."/>
            <person name="Lipzen A."/>
            <person name="Mereny Z."/>
            <person name="Hegedus B."/>
            <person name="Baldrian P."/>
            <person name="Stursova M."/>
            <person name="Weitz H."/>
            <person name="Taylor A."/>
            <person name="Grigoriev I.V."/>
            <person name="Nagy L.G."/>
            <person name="Martin F."/>
            <person name="Kauserud H."/>
        </authorList>
    </citation>
    <scope>NUCLEOTIDE SEQUENCE</scope>
    <source>
        <strain evidence="1">CBHHK182m</strain>
    </source>
</reference>
<name>A0AAD7JPF5_9AGAR</name>
<keyword evidence="2" id="KW-1185">Reference proteome</keyword>
<dbReference type="Proteomes" id="UP001215598">
    <property type="component" value="Unassembled WGS sequence"/>
</dbReference>